<reference evidence="11 12" key="1">
    <citation type="submission" date="2024-03" db="EMBL/GenBank/DDBJ databases">
        <title>High-quality draft genome sequence of Oceanobacter sp. wDCs-4.</title>
        <authorList>
            <person name="Dong C."/>
        </authorList>
    </citation>
    <scope>NUCLEOTIDE SEQUENCE [LARGE SCALE GENOMIC DNA]</scope>
    <source>
        <strain evidence="12">wDCs-4</strain>
    </source>
</reference>
<evidence type="ECO:0000259" key="7">
    <source>
        <dbReference type="Pfam" id="PF00441"/>
    </source>
</evidence>
<evidence type="ECO:0000256" key="6">
    <source>
        <dbReference type="RuleBase" id="RU362125"/>
    </source>
</evidence>
<feature type="domain" description="Acyl-CoA oxidase/dehydrogenase middle" evidence="8">
    <location>
        <begin position="163"/>
        <end position="266"/>
    </location>
</feature>
<evidence type="ECO:0000259" key="9">
    <source>
        <dbReference type="Pfam" id="PF02771"/>
    </source>
</evidence>
<dbReference type="InterPro" id="IPR052166">
    <property type="entry name" value="Diverse_Acyl-CoA_DH"/>
</dbReference>
<proteinExistence type="inferred from homology"/>
<dbReference type="PANTHER" id="PTHR42803">
    <property type="entry name" value="ACYL-COA DEHYDROGENASE"/>
    <property type="match status" value="1"/>
</dbReference>
<name>A0ABW8NEZ0_9GAMM</name>
<dbReference type="InterPro" id="IPR013786">
    <property type="entry name" value="AcylCoA_DH/ox_N"/>
</dbReference>
<keyword evidence="4 6" id="KW-0274">FAD</keyword>
<protein>
    <submittedName>
        <fullName evidence="11">Acyl-CoA dehydrogenase</fullName>
    </submittedName>
</protein>
<dbReference type="Pfam" id="PF00441">
    <property type="entry name" value="Acyl-CoA_dh_1"/>
    <property type="match status" value="1"/>
</dbReference>
<evidence type="ECO:0000256" key="3">
    <source>
        <dbReference type="ARBA" id="ARBA00022630"/>
    </source>
</evidence>
<feature type="domain" description="Acetyl-CoA dehydrogenase-like C-terminal" evidence="10">
    <location>
        <begin position="463"/>
        <end position="589"/>
    </location>
</feature>
<dbReference type="InterPro" id="IPR006091">
    <property type="entry name" value="Acyl-CoA_Oxase/DH_mid-dom"/>
</dbReference>
<dbReference type="InterPro" id="IPR009100">
    <property type="entry name" value="AcylCoA_DH/oxidase_NM_dom_sf"/>
</dbReference>
<dbReference type="Gene3D" id="1.20.140.10">
    <property type="entry name" value="Butyryl-CoA Dehydrogenase, subunit A, domain 3"/>
    <property type="match status" value="1"/>
</dbReference>
<dbReference type="Pfam" id="PF12806">
    <property type="entry name" value="Acyl-CoA_dh_C"/>
    <property type="match status" value="1"/>
</dbReference>
<dbReference type="Pfam" id="PF02771">
    <property type="entry name" value="Acyl-CoA_dh_N"/>
    <property type="match status" value="1"/>
</dbReference>
<dbReference type="InterPro" id="IPR036250">
    <property type="entry name" value="AcylCo_DH-like_C"/>
</dbReference>
<evidence type="ECO:0000256" key="5">
    <source>
        <dbReference type="ARBA" id="ARBA00023002"/>
    </source>
</evidence>
<comment type="similarity">
    <text evidence="2 6">Belongs to the acyl-CoA dehydrogenase family.</text>
</comment>
<organism evidence="11 12">
    <name type="scientific">Oceanobacter antarcticus</name>
    <dbReference type="NCBI Taxonomy" id="3133425"/>
    <lineage>
        <taxon>Bacteria</taxon>
        <taxon>Pseudomonadati</taxon>
        <taxon>Pseudomonadota</taxon>
        <taxon>Gammaproteobacteria</taxon>
        <taxon>Oceanospirillales</taxon>
        <taxon>Oceanospirillaceae</taxon>
        <taxon>Oceanobacter</taxon>
    </lineage>
</organism>
<feature type="domain" description="Acyl-CoA dehydrogenase/oxidase N-terminal" evidence="9">
    <location>
        <begin position="41"/>
        <end position="158"/>
    </location>
</feature>
<dbReference type="SUPFAM" id="SSF47203">
    <property type="entry name" value="Acyl-CoA dehydrogenase C-terminal domain-like"/>
    <property type="match status" value="1"/>
</dbReference>
<dbReference type="RefSeq" id="WP_416204939.1">
    <property type="nucleotide sequence ID" value="NZ_JBBKTX010000003.1"/>
</dbReference>
<comment type="cofactor">
    <cofactor evidence="1 6">
        <name>FAD</name>
        <dbReference type="ChEBI" id="CHEBI:57692"/>
    </cofactor>
</comment>
<dbReference type="PANTHER" id="PTHR42803:SF1">
    <property type="entry name" value="BROAD-SPECIFICITY LINEAR ACYL-COA DEHYDROGENASE FADE5"/>
    <property type="match status" value="1"/>
</dbReference>
<sequence length="598" mass="65206">MIPYNAPLEEIRFVLNELSDIDRVNEIPDVAGFMEEGLRDAILAEAGRFAEDVLAPLNQLGDNQGVQWSVEGVKTPKEFGIAYRQFVDAEWNRLVLPTDIGGQGAPILLSAAVRETFVAANKSFCMCSELTTVGIEALLHAASDELKALYIPRMVSGEWSATMNLTEPQAGSDVGALRARAVPQADGTYRIFGQKIFISFGEHDLTENIVHLVLARTPNAPEGSRGVSLFLVPKFIPETNERNDVVCSGIEHKLGNHGSPTCTLVYGDDGEGAVGWLIGQENKGLQHMFVMINGSRFNVGLEGVALSERAYQQALSYARERIQGKAVDGGKESVAIIRHPDVRRMLMFMRSQTEAMRAVAFHLAAAQDLATKHPDKALRQERQAFVDLMIPVFKGWTSETAVDVTRTSILAHGGLGYITESGASQPLRDVLVCSIYEGATGIQAHDLVARKIMPDGGQTLNAWLNEVQATASYMLENADKLECRKIGNELHKSVQHAEAAVAWVIENYPLHNADVLAVSVPLLKLLGIIAGGWQMAKAAVAADALLELGQGNNSFYQSKLNSAYFYTQHILSQSYTLSHTVLNGSSMVNSLNDDVFKQ</sequence>
<evidence type="ECO:0000256" key="2">
    <source>
        <dbReference type="ARBA" id="ARBA00009347"/>
    </source>
</evidence>
<gene>
    <name evidence="11" type="ORF">WG929_03580</name>
</gene>
<dbReference type="Gene3D" id="1.10.540.10">
    <property type="entry name" value="Acyl-CoA dehydrogenase/oxidase, N-terminal domain"/>
    <property type="match status" value="1"/>
</dbReference>
<dbReference type="InterPro" id="IPR025878">
    <property type="entry name" value="Acyl-CoA_dh-like_C_dom"/>
</dbReference>
<comment type="caution">
    <text evidence="11">The sequence shown here is derived from an EMBL/GenBank/DDBJ whole genome shotgun (WGS) entry which is preliminary data.</text>
</comment>
<evidence type="ECO:0000259" key="10">
    <source>
        <dbReference type="Pfam" id="PF12806"/>
    </source>
</evidence>
<evidence type="ECO:0000259" key="8">
    <source>
        <dbReference type="Pfam" id="PF02770"/>
    </source>
</evidence>
<evidence type="ECO:0000256" key="4">
    <source>
        <dbReference type="ARBA" id="ARBA00022827"/>
    </source>
</evidence>
<dbReference type="InterPro" id="IPR037069">
    <property type="entry name" value="AcylCoA_DH/ox_N_sf"/>
</dbReference>
<dbReference type="Gene3D" id="2.40.110.10">
    <property type="entry name" value="Butyryl-CoA Dehydrogenase, subunit A, domain 2"/>
    <property type="match status" value="1"/>
</dbReference>
<keyword evidence="12" id="KW-1185">Reference proteome</keyword>
<dbReference type="EMBL" id="JBBKTX010000003">
    <property type="protein sequence ID" value="MFK4751485.1"/>
    <property type="molecule type" value="Genomic_DNA"/>
</dbReference>
<evidence type="ECO:0000256" key="1">
    <source>
        <dbReference type="ARBA" id="ARBA00001974"/>
    </source>
</evidence>
<dbReference type="SUPFAM" id="SSF56645">
    <property type="entry name" value="Acyl-CoA dehydrogenase NM domain-like"/>
    <property type="match status" value="1"/>
</dbReference>
<keyword evidence="3 6" id="KW-0285">Flavoprotein</keyword>
<feature type="domain" description="Acyl-CoA dehydrogenase/oxidase C-terminal" evidence="7">
    <location>
        <begin position="282"/>
        <end position="449"/>
    </location>
</feature>
<evidence type="ECO:0000313" key="11">
    <source>
        <dbReference type="EMBL" id="MFK4751485.1"/>
    </source>
</evidence>
<dbReference type="InterPro" id="IPR046373">
    <property type="entry name" value="Acyl-CoA_Oxase/DH_mid-dom_sf"/>
</dbReference>
<evidence type="ECO:0000313" key="12">
    <source>
        <dbReference type="Proteomes" id="UP001620597"/>
    </source>
</evidence>
<dbReference type="Pfam" id="PF02770">
    <property type="entry name" value="Acyl-CoA_dh_M"/>
    <property type="match status" value="1"/>
</dbReference>
<dbReference type="Proteomes" id="UP001620597">
    <property type="component" value="Unassembled WGS sequence"/>
</dbReference>
<keyword evidence="5 6" id="KW-0560">Oxidoreductase</keyword>
<accession>A0ABW8NEZ0</accession>
<dbReference type="InterPro" id="IPR009075">
    <property type="entry name" value="AcylCo_DH/oxidase_C"/>
</dbReference>